<proteinExistence type="predicted"/>
<comment type="caution">
    <text evidence="2">The sequence shown here is derived from an EMBL/GenBank/DDBJ whole genome shotgun (WGS) entry which is preliminary data.</text>
</comment>
<dbReference type="AlphaFoldDB" id="A0A9X0CQW9"/>
<dbReference type="OrthoDB" id="5946438at2759"/>
<dbReference type="CDD" id="cd02440">
    <property type="entry name" value="AdoMet_MTases"/>
    <property type="match status" value="1"/>
</dbReference>
<dbReference type="PANTHER" id="PTHR43591">
    <property type="entry name" value="METHYLTRANSFERASE"/>
    <property type="match status" value="1"/>
</dbReference>
<dbReference type="InterPro" id="IPR025714">
    <property type="entry name" value="Methyltranfer_dom"/>
</dbReference>
<feature type="domain" description="Methyltransferase" evidence="1">
    <location>
        <begin position="83"/>
        <end position="189"/>
    </location>
</feature>
<dbReference type="GO" id="GO:0008168">
    <property type="term" value="F:methyltransferase activity"/>
    <property type="evidence" value="ECO:0007669"/>
    <property type="project" value="UniProtKB-KW"/>
</dbReference>
<keyword evidence="2" id="KW-0808">Transferase</keyword>
<dbReference type="InterPro" id="IPR029063">
    <property type="entry name" value="SAM-dependent_MTases_sf"/>
</dbReference>
<protein>
    <submittedName>
        <fullName evidence="2">Methyltransferase domain</fullName>
    </submittedName>
</protein>
<dbReference type="GO" id="GO:0032259">
    <property type="term" value="P:methylation"/>
    <property type="evidence" value="ECO:0007669"/>
    <property type="project" value="UniProtKB-KW"/>
</dbReference>
<evidence type="ECO:0000313" key="2">
    <source>
        <dbReference type="EMBL" id="KAJ7372747.1"/>
    </source>
</evidence>
<accession>A0A9X0CQW9</accession>
<dbReference type="Proteomes" id="UP001163046">
    <property type="component" value="Unassembled WGS sequence"/>
</dbReference>
<sequence length="233" mass="26243">METNENEPDIYAYPKEIADLVWNNTTEELVKKDTKYGLLTTKNCIKMTFRQDSSPVPPGYVGHIECANAFNAAATEVYGDTDKKNLKLLDLGCGTGLAGKLLKEKFRFDNLVGLDVSEEMLEMARKKSIYKKFICSYVTNERVAEIDNAEFDGVLASAVILPGLITPNALDEIIRWIKPGGIICFNCRCDGYESEEYGYKAKCENLEKQKRWKLISSLDGNYYGANYPQRAVL</sequence>
<name>A0A9X0CQW9_9CNID</name>
<gene>
    <name evidence="2" type="primary">WBSCR27_10</name>
    <name evidence="2" type="ORF">OS493_018023</name>
</gene>
<dbReference type="PANTHER" id="PTHR43591:SF110">
    <property type="entry name" value="RHODANESE DOMAIN-CONTAINING PROTEIN"/>
    <property type="match status" value="1"/>
</dbReference>
<dbReference type="SUPFAM" id="SSF53335">
    <property type="entry name" value="S-adenosyl-L-methionine-dependent methyltransferases"/>
    <property type="match status" value="1"/>
</dbReference>
<dbReference type="Gene3D" id="3.40.50.150">
    <property type="entry name" value="Vaccinia Virus protein VP39"/>
    <property type="match status" value="1"/>
</dbReference>
<keyword evidence="2" id="KW-0489">Methyltransferase</keyword>
<keyword evidence="3" id="KW-1185">Reference proteome</keyword>
<reference evidence="2" key="1">
    <citation type="submission" date="2023-01" db="EMBL/GenBank/DDBJ databases">
        <title>Genome assembly of the deep-sea coral Lophelia pertusa.</title>
        <authorList>
            <person name="Herrera S."/>
            <person name="Cordes E."/>
        </authorList>
    </citation>
    <scope>NUCLEOTIDE SEQUENCE</scope>
    <source>
        <strain evidence="2">USNM1676648</strain>
        <tissue evidence="2">Polyp</tissue>
    </source>
</reference>
<dbReference type="EMBL" id="MU826835">
    <property type="protein sequence ID" value="KAJ7372747.1"/>
    <property type="molecule type" value="Genomic_DNA"/>
</dbReference>
<dbReference type="Pfam" id="PF13847">
    <property type="entry name" value="Methyltransf_31"/>
    <property type="match status" value="1"/>
</dbReference>
<evidence type="ECO:0000259" key="1">
    <source>
        <dbReference type="Pfam" id="PF13847"/>
    </source>
</evidence>
<evidence type="ECO:0000313" key="3">
    <source>
        <dbReference type="Proteomes" id="UP001163046"/>
    </source>
</evidence>
<organism evidence="2 3">
    <name type="scientific">Desmophyllum pertusum</name>
    <dbReference type="NCBI Taxonomy" id="174260"/>
    <lineage>
        <taxon>Eukaryota</taxon>
        <taxon>Metazoa</taxon>
        <taxon>Cnidaria</taxon>
        <taxon>Anthozoa</taxon>
        <taxon>Hexacorallia</taxon>
        <taxon>Scleractinia</taxon>
        <taxon>Caryophylliina</taxon>
        <taxon>Caryophylliidae</taxon>
        <taxon>Desmophyllum</taxon>
    </lineage>
</organism>